<evidence type="ECO:0008006" key="6">
    <source>
        <dbReference type="Google" id="ProtNLM"/>
    </source>
</evidence>
<accession>A0A6I8MEC5</accession>
<keyword evidence="3" id="KW-0732">Signal</keyword>
<evidence type="ECO:0000256" key="3">
    <source>
        <dbReference type="SAM" id="SignalP"/>
    </source>
</evidence>
<dbReference type="KEGG" id="crf:FRC0190_02368"/>
<feature type="chain" id="PRO_5026265293" description="Cell-surface hemin receptor" evidence="3">
    <location>
        <begin position="33"/>
        <end position="317"/>
    </location>
</feature>
<evidence type="ECO:0000256" key="2">
    <source>
        <dbReference type="SAM" id="Phobius"/>
    </source>
</evidence>
<sequence>MSILPKLGRRALTSITATAIIAGGVVAPQALADDIKNADLYWGFSGSSHSKYDHNGPKFEKADKGAELTNIDAASVYAETFKKGVFPDTRREKSGILVFHNGEVKTETNHSNYQINWPGEVTMKLGFGDDELVIKDLNLMLKNGNMGELKATVGEKSNIKLFDVQEYSVSDKTITVTPKIPTCTTGTWKPWHNDLISELGSLKSVFFESYTCNNNDIAKQPLPLTVVLNAEKPAEQANPASNKDNTSGEHSDQEHSVISDQEQVDSPEVAAGDTTFSKAKEFLGTKIGRILTIGLSVLGGLGALWTLWTKFSHLFIR</sequence>
<name>A0A6I8MEC5_9CORY</name>
<keyword evidence="2" id="KW-0812">Transmembrane</keyword>
<keyword evidence="2" id="KW-1133">Transmembrane helix</keyword>
<keyword evidence="2" id="KW-0472">Membrane</keyword>
<feature type="region of interest" description="Disordered" evidence="1">
    <location>
        <begin position="234"/>
        <end position="271"/>
    </location>
</feature>
<dbReference type="EMBL" id="LR738855">
    <property type="protein sequence ID" value="VZH86461.1"/>
    <property type="molecule type" value="Genomic_DNA"/>
</dbReference>
<organism evidence="4 5">
    <name type="scientific">Corynebacterium rouxii</name>
    <dbReference type="NCBI Taxonomy" id="2719119"/>
    <lineage>
        <taxon>Bacteria</taxon>
        <taxon>Bacillati</taxon>
        <taxon>Actinomycetota</taxon>
        <taxon>Actinomycetes</taxon>
        <taxon>Mycobacteriales</taxon>
        <taxon>Corynebacteriaceae</taxon>
        <taxon>Corynebacterium</taxon>
    </lineage>
</organism>
<feature type="transmembrane region" description="Helical" evidence="2">
    <location>
        <begin position="287"/>
        <end position="308"/>
    </location>
</feature>
<dbReference type="RefSeq" id="WP_155874436.1">
    <property type="nucleotide sequence ID" value="NZ_LR738855.1"/>
</dbReference>
<proteinExistence type="predicted"/>
<reference evidence="4 5" key="1">
    <citation type="submission" date="2019-11" db="EMBL/GenBank/DDBJ databases">
        <authorList>
            <person name="Brisse S."/>
        </authorList>
    </citation>
    <scope>NUCLEOTIDE SEQUENCE [LARGE SCALE GENOMIC DNA]</scope>
    <source>
        <strain evidence="4">FRC0190</strain>
    </source>
</reference>
<evidence type="ECO:0000313" key="5">
    <source>
        <dbReference type="Proteomes" id="UP000423525"/>
    </source>
</evidence>
<feature type="compositionally biased region" description="Basic and acidic residues" evidence="1">
    <location>
        <begin position="246"/>
        <end position="257"/>
    </location>
</feature>
<protein>
    <recommendedName>
        <fullName evidence="6">Cell-surface hemin receptor</fullName>
    </recommendedName>
</protein>
<gene>
    <name evidence="4" type="ORF">FRC0190_02368</name>
</gene>
<evidence type="ECO:0000313" key="4">
    <source>
        <dbReference type="EMBL" id="VZH86461.1"/>
    </source>
</evidence>
<evidence type="ECO:0000256" key="1">
    <source>
        <dbReference type="SAM" id="MobiDB-lite"/>
    </source>
</evidence>
<feature type="signal peptide" evidence="3">
    <location>
        <begin position="1"/>
        <end position="32"/>
    </location>
</feature>
<dbReference type="AlphaFoldDB" id="A0A6I8MEC5"/>
<dbReference type="Proteomes" id="UP000423525">
    <property type="component" value="Chromosome"/>
</dbReference>